<evidence type="ECO:0000313" key="2">
    <source>
        <dbReference type="EMBL" id="KAK7160645.1"/>
    </source>
</evidence>
<evidence type="ECO:0000313" key="3">
    <source>
        <dbReference type="Proteomes" id="UP001364617"/>
    </source>
</evidence>
<dbReference type="Gene3D" id="1.10.287.210">
    <property type="match status" value="1"/>
</dbReference>
<sequence>MVVEATKPRTATTATPFLSPEAEQATEEELAWMGNGDTSKGQINPEVQKAMMKCQGNKACALAILQKEELEIKTSCWMCLQMSHAWKAVPLMAETVKETKCLIPQQMTDVLKTVVDLEEGRTPTKQPADDCEHIQQYNNTEIVIPPLRVTYAQGDVCVCFNRPRLLKTGWSDCRVKINVHDRAMNNCTATINNTAINFTCPFHKPNKSSPAAVWVCGDRAYHRLPKKDWSGCCYPALMNVGTSVYLPSSIGKRERRDVTILPGVLPKYYAGYTLTDPWTTPGANIGWSIFLGVGTAITINKINGLAWTVLAIANSTENALTLISDEMRQLRDAVIQNRLILDMLTAERGGVCKMLGISCCFNIPDYSDNITNIIEHMREAVKEPERANNQWAGWIMSFWGDWMHWIIQTVLPIVVIGILIILCLPCIIRCISSSVQRSVRAGTSIQAVKLTVYQKADEEQCDDYESDDIYTEM</sequence>
<keyword evidence="3" id="KW-1185">Reference proteome</keyword>
<accession>A0AAN9D567</accession>
<dbReference type="AlphaFoldDB" id="A0AAN9D567"/>
<dbReference type="Pfam" id="PF00429">
    <property type="entry name" value="TLV_coat"/>
    <property type="match status" value="1"/>
</dbReference>
<dbReference type="PANTHER" id="PTHR10424">
    <property type="entry name" value="VIRAL ENVELOPE PROTEIN"/>
    <property type="match status" value="1"/>
</dbReference>
<dbReference type="SUPFAM" id="SSF58069">
    <property type="entry name" value="Virus ectodomain"/>
    <property type="match status" value="1"/>
</dbReference>
<keyword evidence="1" id="KW-0472">Membrane</keyword>
<gene>
    <name evidence="2" type="ORF">R3I93_008336</name>
</gene>
<dbReference type="Proteomes" id="UP001364617">
    <property type="component" value="Unassembled WGS sequence"/>
</dbReference>
<name>A0AAN9D567_9TELE</name>
<proteinExistence type="predicted"/>
<organism evidence="2 3">
    <name type="scientific">Phoxinus phoxinus</name>
    <name type="common">Eurasian minnow</name>
    <dbReference type="NCBI Taxonomy" id="58324"/>
    <lineage>
        <taxon>Eukaryota</taxon>
        <taxon>Metazoa</taxon>
        <taxon>Chordata</taxon>
        <taxon>Craniata</taxon>
        <taxon>Vertebrata</taxon>
        <taxon>Euteleostomi</taxon>
        <taxon>Actinopterygii</taxon>
        <taxon>Neopterygii</taxon>
        <taxon>Teleostei</taxon>
        <taxon>Ostariophysi</taxon>
        <taxon>Cypriniformes</taxon>
        <taxon>Leuciscidae</taxon>
        <taxon>Phoxininae</taxon>
        <taxon>Phoxinus</taxon>
    </lineage>
</organism>
<evidence type="ECO:0008006" key="4">
    <source>
        <dbReference type="Google" id="ProtNLM"/>
    </source>
</evidence>
<evidence type="ECO:0000256" key="1">
    <source>
        <dbReference type="SAM" id="Phobius"/>
    </source>
</evidence>
<reference evidence="2 3" key="1">
    <citation type="submission" date="2024-02" db="EMBL/GenBank/DDBJ databases">
        <title>Chromosome-level genome assembly of the Eurasian Minnow (Phoxinus phoxinus).</title>
        <authorList>
            <person name="Oriowo T.O."/>
            <person name="Martin S."/>
            <person name="Stange M."/>
            <person name="Chrysostomakis Y."/>
            <person name="Brown T."/>
            <person name="Winkler S."/>
            <person name="Kukowka S."/>
            <person name="Myers E.W."/>
            <person name="Bohne A."/>
        </authorList>
    </citation>
    <scope>NUCLEOTIDE SEQUENCE [LARGE SCALE GENOMIC DNA]</scope>
    <source>
        <strain evidence="2">ZFMK-TIS-60720</strain>
        <tissue evidence="2">Whole Organism</tissue>
    </source>
</reference>
<feature type="transmembrane region" description="Helical" evidence="1">
    <location>
        <begin position="405"/>
        <end position="428"/>
    </location>
</feature>
<comment type="caution">
    <text evidence="2">The sequence shown here is derived from an EMBL/GenBank/DDBJ whole genome shotgun (WGS) entry which is preliminary data.</text>
</comment>
<keyword evidence="1" id="KW-1133">Transmembrane helix</keyword>
<protein>
    <recommendedName>
        <fullName evidence="4">Envelope protein</fullName>
    </recommendedName>
</protein>
<dbReference type="EMBL" id="JAYKXH010000008">
    <property type="protein sequence ID" value="KAK7160645.1"/>
    <property type="molecule type" value="Genomic_DNA"/>
</dbReference>
<dbReference type="InterPro" id="IPR018154">
    <property type="entry name" value="TLV/ENV_coat_polyprotein"/>
</dbReference>
<keyword evidence="1" id="KW-0812">Transmembrane</keyword>